<reference evidence="11" key="1">
    <citation type="journal article" date="2019" name="Int. J. Syst. Evol. Microbiol.">
        <title>The Global Catalogue of Microorganisms (GCM) 10K type strain sequencing project: providing services to taxonomists for standard genome sequencing and annotation.</title>
        <authorList>
            <consortium name="The Broad Institute Genomics Platform"/>
            <consortium name="The Broad Institute Genome Sequencing Center for Infectious Disease"/>
            <person name="Wu L."/>
            <person name="Ma J."/>
        </authorList>
    </citation>
    <scope>NUCLEOTIDE SEQUENCE [LARGE SCALE GENOMIC DNA]</scope>
    <source>
        <strain evidence="11">JCM 18077</strain>
    </source>
</reference>
<gene>
    <name evidence="10" type="ORF">GCM10023217_28610</name>
</gene>
<feature type="transmembrane region" description="Helical" evidence="8">
    <location>
        <begin position="79"/>
        <end position="98"/>
    </location>
</feature>
<evidence type="ECO:0000256" key="8">
    <source>
        <dbReference type="SAM" id="Phobius"/>
    </source>
</evidence>
<feature type="transmembrane region" description="Helical" evidence="8">
    <location>
        <begin position="193"/>
        <end position="214"/>
    </location>
</feature>
<name>A0ABP8ZF90_9ACTN</name>
<evidence type="ECO:0000256" key="2">
    <source>
        <dbReference type="ARBA" id="ARBA00007400"/>
    </source>
</evidence>
<evidence type="ECO:0000256" key="3">
    <source>
        <dbReference type="ARBA" id="ARBA00022475"/>
    </source>
</evidence>
<accession>A0ABP8ZF90</accession>
<keyword evidence="4 8" id="KW-0812">Transmembrane</keyword>
<evidence type="ECO:0000256" key="6">
    <source>
        <dbReference type="ARBA" id="ARBA00023136"/>
    </source>
</evidence>
<feature type="transmembrane region" description="Helical" evidence="8">
    <location>
        <begin position="373"/>
        <end position="390"/>
    </location>
</feature>
<feature type="transmembrane region" description="Helical" evidence="8">
    <location>
        <begin position="160"/>
        <end position="181"/>
    </location>
</feature>
<feature type="transmembrane region" description="Helical" evidence="8">
    <location>
        <begin position="118"/>
        <end position="140"/>
    </location>
</feature>
<comment type="similarity">
    <text evidence="2">Belongs to the acyltransferase 3 family.</text>
</comment>
<dbReference type="PANTHER" id="PTHR40074">
    <property type="entry name" value="O-ACETYLTRANSFERASE WECH"/>
    <property type="match status" value="1"/>
</dbReference>
<evidence type="ECO:0000313" key="10">
    <source>
        <dbReference type="EMBL" id="GAA4755212.1"/>
    </source>
</evidence>
<feature type="compositionally biased region" description="Polar residues" evidence="7">
    <location>
        <begin position="1"/>
        <end position="13"/>
    </location>
</feature>
<keyword evidence="10" id="KW-0012">Acyltransferase</keyword>
<keyword evidence="11" id="KW-1185">Reference proteome</keyword>
<feature type="transmembrane region" description="Helical" evidence="8">
    <location>
        <begin position="258"/>
        <end position="278"/>
    </location>
</feature>
<organism evidence="10 11">
    <name type="scientific">Gordonia alkaliphila</name>
    <dbReference type="NCBI Taxonomy" id="1053547"/>
    <lineage>
        <taxon>Bacteria</taxon>
        <taxon>Bacillati</taxon>
        <taxon>Actinomycetota</taxon>
        <taxon>Actinomycetes</taxon>
        <taxon>Mycobacteriales</taxon>
        <taxon>Gordoniaceae</taxon>
        <taxon>Gordonia</taxon>
    </lineage>
</organism>
<dbReference type="GO" id="GO:0016746">
    <property type="term" value="F:acyltransferase activity"/>
    <property type="evidence" value="ECO:0007669"/>
    <property type="project" value="UniProtKB-KW"/>
</dbReference>
<keyword evidence="3" id="KW-1003">Cell membrane</keyword>
<dbReference type="Proteomes" id="UP001500822">
    <property type="component" value="Unassembled WGS sequence"/>
</dbReference>
<dbReference type="InterPro" id="IPR002656">
    <property type="entry name" value="Acyl_transf_3_dom"/>
</dbReference>
<evidence type="ECO:0000256" key="1">
    <source>
        <dbReference type="ARBA" id="ARBA00004651"/>
    </source>
</evidence>
<comment type="caution">
    <text evidence="10">The sequence shown here is derived from an EMBL/GenBank/DDBJ whole genome shotgun (WGS) entry which is preliminary data.</text>
</comment>
<evidence type="ECO:0000259" key="9">
    <source>
        <dbReference type="Pfam" id="PF01757"/>
    </source>
</evidence>
<dbReference type="PANTHER" id="PTHR40074:SF2">
    <property type="entry name" value="O-ACETYLTRANSFERASE WECH"/>
    <property type="match status" value="1"/>
</dbReference>
<feature type="transmembrane region" description="Helical" evidence="8">
    <location>
        <begin position="226"/>
        <end position="246"/>
    </location>
</feature>
<evidence type="ECO:0000256" key="5">
    <source>
        <dbReference type="ARBA" id="ARBA00022989"/>
    </source>
</evidence>
<feature type="transmembrane region" description="Helical" evidence="8">
    <location>
        <begin position="41"/>
        <end position="59"/>
    </location>
</feature>
<keyword evidence="6 8" id="KW-0472">Membrane</keyword>
<evidence type="ECO:0000256" key="4">
    <source>
        <dbReference type="ARBA" id="ARBA00022692"/>
    </source>
</evidence>
<comment type="subcellular location">
    <subcellularLocation>
        <location evidence="1">Cell membrane</location>
        <topology evidence="1">Multi-pass membrane protein</topology>
    </subcellularLocation>
</comment>
<feature type="region of interest" description="Disordered" evidence="7">
    <location>
        <begin position="1"/>
        <end position="31"/>
    </location>
</feature>
<evidence type="ECO:0000256" key="7">
    <source>
        <dbReference type="SAM" id="MobiDB-lite"/>
    </source>
</evidence>
<keyword evidence="5 8" id="KW-1133">Transmembrane helix</keyword>
<dbReference type="EMBL" id="BAABIE010000014">
    <property type="protein sequence ID" value="GAA4755212.1"/>
    <property type="molecule type" value="Genomic_DNA"/>
</dbReference>
<feature type="transmembrane region" description="Helical" evidence="8">
    <location>
        <begin position="293"/>
        <end position="312"/>
    </location>
</feature>
<proteinExistence type="inferred from homology"/>
<evidence type="ECO:0000313" key="11">
    <source>
        <dbReference type="Proteomes" id="UP001500822"/>
    </source>
</evidence>
<feature type="transmembrane region" description="Helical" evidence="8">
    <location>
        <begin position="333"/>
        <end position="353"/>
    </location>
</feature>
<dbReference type="Pfam" id="PF01757">
    <property type="entry name" value="Acyl_transf_3"/>
    <property type="match status" value="1"/>
</dbReference>
<keyword evidence="10" id="KW-0808">Transferase</keyword>
<feature type="domain" description="Acyltransferase 3" evidence="9">
    <location>
        <begin position="44"/>
        <end position="386"/>
    </location>
</feature>
<dbReference type="RefSeq" id="WP_345314019.1">
    <property type="nucleotide sequence ID" value="NZ_BAABIE010000014.1"/>
</dbReference>
<protein>
    <submittedName>
        <fullName evidence="10">Acyltransferase</fullName>
    </submittedName>
</protein>
<sequence length="411" mass="46383">MTTTDAFTQTAPSPSGPTAGAVTASSSDTSTQKAATTKRPYLFQVDLIRATTFALVIFVHTLTQTTDELNNIGTNSTSLLFHATRNVFFALTGFVLMYQYQGREDFRAVSFWRRRMKLVILPYILWSAVYWVIIGMWAWGRLDEVPHSLDEFWQQLRWGTAGFHLYFLVVMLQVYLLFPLIRWLVQKTRGHHGALLATSFALQIAVFAIITYWTPPESWSSWWWHHYATFVPYQFFIIAGAVAAAHRVRFDEWITGKGGWLGLALAGTGAFAVGLYLYEAFVKGTVHSNDSAFAVTLLPWLVVAALSIYALGRHWSANIRPRAPRFAKAVAYASNRSFPVFLVHVLVLFFLLRPKTDGQPTLVHALGQPWGTIVTYLLTIGISLAAVEALRRVPGSIYLTGRPRLPFRWQI</sequence>